<feature type="binding site" evidence="13">
    <location>
        <position position="124"/>
    </location>
    <ligand>
        <name>urate</name>
        <dbReference type="ChEBI" id="CHEBI:17775"/>
    </ligand>
</feature>
<comment type="subcellular location">
    <subcellularLocation>
        <location evidence="2">Peroxisome</location>
    </subcellularLocation>
</comment>
<comment type="similarity">
    <text evidence="4">Belongs to the uricase family.</text>
</comment>
<keyword evidence="16" id="KW-1185">Reference proteome</keyword>
<proteinExistence type="inferred from homology"/>
<evidence type="ECO:0000256" key="10">
    <source>
        <dbReference type="ARBA" id="ARBA00031317"/>
    </source>
</evidence>
<keyword evidence="8" id="KW-0560">Oxidoreductase</keyword>
<feature type="binding site" evidence="13">
    <location>
        <position position="226"/>
    </location>
    <ligand>
        <name>urate</name>
        <dbReference type="ChEBI" id="CHEBI:17775"/>
    </ligand>
</feature>
<feature type="binding site" evidence="13">
    <location>
        <position position="125"/>
    </location>
    <ligand>
        <name>5-hydroxyisourate</name>
        <dbReference type="ChEBI" id="CHEBI:18072"/>
    </ligand>
</feature>
<feature type="binding site" evidence="13">
    <location>
        <position position="243"/>
    </location>
    <ligand>
        <name>urate</name>
        <dbReference type="ChEBI" id="CHEBI:17775"/>
    </ligand>
</feature>
<dbReference type="GO" id="GO:0006145">
    <property type="term" value="P:purine nucleobase catabolic process"/>
    <property type="evidence" value="ECO:0007669"/>
    <property type="project" value="TreeGrafter"/>
</dbReference>
<feature type="active site" description="Charge relay system" evidence="12">
    <location>
        <position position="124"/>
    </location>
</feature>
<feature type="binding site" evidence="13">
    <location>
        <position position="125"/>
    </location>
    <ligand>
        <name>urate</name>
        <dbReference type="ChEBI" id="CHEBI:17775"/>
    </ligand>
</feature>
<feature type="binding site" evidence="13">
    <location>
        <position position="124"/>
    </location>
    <ligand>
        <name>5-hydroxyisourate</name>
        <dbReference type="ChEBI" id="CHEBI:18072"/>
    </ligand>
</feature>
<feature type="binding site" evidence="13">
    <location>
        <position position="318"/>
    </location>
    <ligand>
        <name>urate</name>
        <dbReference type="ChEBI" id="CHEBI:17775"/>
    </ligand>
</feature>
<evidence type="ECO:0000256" key="1">
    <source>
        <dbReference type="ARBA" id="ARBA00003860"/>
    </source>
</evidence>
<evidence type="ECO:0000256" key="5">
    <source>
        <dbReference type="ARBA" id="ARBA00012598"/>
    </source>
</evidence>
<evidence type="ECO:0000256" key="2">
    <source>
        <dbReference type="ARBA" id="ARBA00004275"/>
    </source>
</evidence>
<evidence type="ECO:0000256" key="3">
    <source>
        <dbReference type="ARBA" id="ARBA00004831"/>
    </source>
</evidence>
<evidence type="ECO:0000256" key="7">
    <source>
        <dbReference type="ARBA" id="ARBA00022631"/>
    </source>
</evidence>
<reference evidence="15 16" key="1">
    <citation type="submission" date="2023-03" db="EMBL/GenBank/DDBJ databases">
        <title>High recombination rates correlate with genetic variation in Cardiocondyla obscurior ants.</title>
        <authorList>
            <person name="Errbii M."/>
        </authorList>
    </citation>
    <scope>NUCLEOTIDE SEQUENCE [LARGE SCALE GENOMIC DNA]</scope>
    <source>
        <strain evidence="15">Alpha-2009</strain>
        <tissue evidence="15">Whole body</tissue>
    </source>
</reference>
<feature type="binding site" evidence="13">
    <location>
        <position position="292"/>
    </location>
    <ligand>
        <name>5-hydroxyisourate</name>
        <dbReference type="ChEBI" id="CHEBI:18072"/>
    </ligand>
</feature>
<feature type="binding site" evidence="13">
    <location>
        <position position="292"/>
    </location>
    <ligand>
        <name>urate</name>
        <dbReference type="ChEBI" id="CHEBI:17775"/>
    </ligand>
</feature>
<dbReference type="EMBL" id="JADYXP020000019">
    <property type="protein sequence ID" value="KAL0104789.1"/>
    <property type="molecule type" value="Genomic_DNA"/>
</dbReference>
<accession>A0AAW2ER01</accession>
<dbReference type="Gene3D" id="3.10.270.10">
    <property type="entry name" value="Urate Oxidase"/>
    <property type="match status" value="1"/>
</dbReference>
<keyword evidence="7" id="KW-0659">Purine metabolism</keyword>
<organism evidence="15 16">
    <name type="scientific">Cardiocondyla obscurior</name>
    <dbReference type="NCBI Taxonomy" id="286306"/>
    <lineage>
        <taxon>Eukaryota</taxon>
        <taxon>Metazoa</taxon>
        <taxon>Ecdysozoa</taxon>
        <taxon>Arthropoda</taxon>
        <taxon>Hexapoda</taxon>
        <taxon>Insecta</taxon>
        <taxon>Pterygota</taxon>
        <taxon>Neoptera</taxon>
        <taxon>Endopterygota</taxon>
        <taxon>Hymenoptera</taxon>
        <taxon>Apocrita</taxon>
        <taxon>Aculeata</taxon>
        <taxon>Formicoidea</taxon>
        <taxon>Formicidae</taxon>
        <taxon>Myrmicinae</taxon>
        <taxon>Cardiocondyla</taxon>
    </lineage>
</organism>
<dbReference type="PROSITE" id="PS00366">
    <property type="entry name" value="URICASE"/>
    <property type="match status" value="1"/>
</dbReference>
<dbReference type="PIRSF" id="PIRSF000241">
    <property type="entry name" value="Urate_oxidase"/>
    <property type="match status" value="1"/>
</dbReference>
<feature type="active site" description="Charge relay system" evidence="12">
    <location>
        <position position="78"/>
    </location>
</feature>
<dbReference type="Pfam" id="PF01014">
    <property type="entry name" value="Uricase"/>
    <property type="match status" value="2"/>
</dbReference>
<dbReference type="InterPro" id="IPR019842">
    <property type="entry name" value="Uricase_CS"/>
</dbReference>
<evidence type="ECO:0000256" key="12">
    <source>
        <dbReference type="PIRSR" id="PIRSR000241-1"/>
    </source>
</evidence>
<evidence type="ECO:0000256" key="6">
    <source>
        <dbReference type="ARBA" id="ARBA00017098"/>
    </source>
</evidence>
<evidence type="ECO:0000256" key="14">
    <source>
        <dbReference type="SAM" id="MobiDB-lite"/>
    </source>
</evidence>
<evidence type="ECO:0000256" key="9">
    <source>
        <dbReference type="ARBA" id="ARBA00023140"/>
    </source>
</evidence>
<feature type="binding site" evidence="13">
    <location>
        <position position="291"/>
    </location>
    <ligand>
        <name>5-hydroxyisourate</name>
        <dbReference type="ChEBI" id="CHEBI:18072"/>
    </ligand>
</feature>
<keyword evidence="9" id="KW-0576">Peroxisome</keyword>
<evidence type="ECO:0000313" key="15">
    <source>
        <dbReference type="EMBL" id="KAL0104789.1"/>
    </source>
</evidence>
<evidence type="ECO:0000256" key="8">
    <source>
        <dbReference type="ARBA" id="ARBA00023002"/>
    </source>
</evidence>
<comment type="caution">
    <text evidence="15">The sequence shown here is derived from an EMBL/GenBank/DDBJ whole genome shotgun (WGS) entry which is preliminary data.</text>
</comment>
<feature type="region of interest" description="Disordered" evidence="14">
    <location>
        <begin position="1"/>
        <end position="54"/>
    </location>
</feature>
<feature type="binding site" evidence="13">
    <location>
        <position position="291"/>
    </location>
    <ligand>
        <name>urate</name>
        <dbReference type="ChEBI" id="CHEBI:17775"/>
    </ligand>
</feature>
<dbReference type="PANTHER" id="PTHR42874">
    <property type="entry name" value="URICASE"/>
    <property type="match status" value="1"/>
</dbReference>
<feature type="binding site" evidence="13">
    <location>
        <position position="318"/>
    </location>
    <ligand>
        <name>O2</name>
        <dbReference type="ChEBI" id="CHEBI:15379"/>
    </ligand>
</feature>
<evidence type="ECO:0000256" key="13">
    <source>
        <dbReference type="PIRSR" id="PIRSR000241-2"/>
    </source>
</evidence>
<evidence type="ECO:0000313" key="16">
    <source>
        <dbReference type="Proteomes" id="UP001430953"/>
    </source>
</evidence>
<feature type="binding site" evidence="13">
    <location>
        <position position="226"/>
    </location>
    <ligand>
        <name>5-hydroxyisourate</name>
        <dbReference type="ChEBI" id="CHEBI:18072"/>
    </ligand>
</feature>
<dbReference type="InterPro" id="IPR002042">
    <property type="entry name" value="Uricase"/>
</dbReference>
<feature type="binding site" evidence="13">
    <location>
        <position position="243"/>
    </location>
    <ligand>
        <name>5-hydroxyisourate</name>
        <dbReference type="ChEBI" id="CHEBI:18072"/>
    </ligand>
</feature>
<feature type="compositionally biased region" description="Basic and acidic residues" evidence="14">
    <location>
        <begin position="31"/>
        <end position="49"/>
    </location>
</feature>
<feature type="binding site" evidence="13">
    <location>
        <position position="124"/>
    </location>
    <ligand>
        <name>O2</name>
        <dbReference type="ChEBI" id="CHEBI:15379"/>
    </ligand>
</feature>
<dbReference type="SUPFAM" id="SSF55620">
    <property type="entry name" value="Tetrahydrobiopterin biosynthesis enzymes-like"/>
    <property type="match status" value="2"/>
</dbReference>
<dbReference type="EC" id="1.7.3.3" evidence="5"/>
<name>A0AAW2ER01_9HYME</name>
<feature type="active site" description="Charge relay system" evidence="12">
    <location>
        <position position="320"/>
    </location>
</feature>
<dbReference type="NCBIfam" id="TIGR03383">
    <property type="entry name" value="urate_oxi"/>
    <property type="match status" value="1"/>
</dbReference>
<comment type="pathway">
    <text evidence="3">Purine metabolism; urate degradation; (S)-allantoin from urate: step 1/3.</text>
</comment>
<dbReference type="GO" id="GO:0004846">
    <property type="term" value="F:urate oxidase activity"/>
    <property type="evidence" value="ECO:0007669"/>
    <property type="project" value="UniProtKB-EC"/>
</dbReference>
<dbReference type="FunFam" id="3.10.270.10:FF:000002">
    <property type="entry name" value="Uricase"/>
    <property type="match status" value="1"/>
</dbReference>
<gene>
    <name evidence="15" type="ORF">PUN28_016435</name>
</gene>
<feature type="binding site" evidence="13">
    <location>
        <position position="318"/>
    </location>
    <ligand>
        <name>5-hydroxyisourate</name>
        <dbReference type="ChEBI" id="CHEBI:18072"/>
    </ligand>
</feature>
<comment type="catalytic activity">
    <reaction evidence="11">
        <text>urate + O2 + H2O = 5-hydroxyisourate + H2O2</text>
        <dbReference type="Rhea" id="RHEA:21368"/>
        <dbReference type="ChEBI" id="CHEBI:15377"/>
        <dbReference type="ChEBI" id="CHEBI:15379"/>
        <dbReference type="ChEBI" id="CHEBI:16240"/>
        <dbReference type="ChEBI" id="CHEBI:17775"/>
        <dbReference type="ChEBI" id="CHEBI:18072"/>
        <dbReference type="EC" id="1.7.3.3"/>
    </reaction>
</comment>
<dbReference type="GO" id="GO:0005777">
    <property type="term" value="C:peroxisome"/>
    <property type="evidence" value="ECO:0007669"/>
    <property type="project" value="UniProtKB-SubCell"/>
</dbReference>
<evidence type="ECO:0000256" key="4">
    <source>
        <dbReference type="ARBA" id="ARBA00009760"/>
    </source>
</evidence>
<comment type="function">
    <text evidence="1">Catalyzes the oxidation of uric acid to 5-hydroxyisourate, which is further processed to form (S)-allantoin.</text>
</comment>
<dbReference type="AlphaFoldDB" id="A0AAW2ER01"/>
<sequence length="364" mass="42069">MGDGTARSLARNSMGPRRDMSPLKESLSRMPSDDKYSLSRSMRDRESTPHHPANVRINFSEANDKRGEYELGAYGYGKNNVKLLYVHRNDELRHEIREYEVDTHLRLSSQRDYLEGDNRDIIATDSQKNTVYLMAKKHGIHSPEAFALLLCSHFLYMYEQVAEVSVNVEEYPWARHHVDNRPHNHAFIMCPTATRFCQVSQLRNESPRIRGGLKGLRVLKTTQSSFTDFIQDEYRTLPDMNDRIFSTVVTATWDFSTATGVDFDGVWHMVKECIMQKFAGPPDTGIYSPSVQNTLYLTEKSILDKVKQISSIEMQMPNKHYFDVDLSKFSKVIQGQNKEVYLPMDKPSGIIYARLNRKEFFSKL</sequence>
<evidence type="ECO:0000256" key="11">
    <source>
        <dbReference type="ARBA" id="ARBA00048818"/>
    </source>
</evidence>
<dbReference type="GO" id="GO:0019628">
    <property type="term" value="P:urate catabolic process"/>
    <property type="evidence" value="ECO:0007669"/>
    <property type="project" value="TreeGrafter"/>
</dbReference>
<dbReference type="PRINTS" id="PR00093">
    <property type="entry name" value="URICASE"/>
</dbReference>
<protein>
    <recommendedName>
        <fullName evidence="6">Uricase</fullName>
        <ecNumber evidence="5">1.7.3.3</ecNumber>
    </recommendedName>
    <alternativeName>
        <fullName evidence="10">Urate oxidase</fullName>
    </alternativeName>
</protein>
<dbReference type="PANTHER" id="PTHR42874:SF1">
    <property type="entry name" value="URICASE"/>
    <property type="match status" value="1"/>
</dbReference>
<dbReference type="Proteomes" id="UP001430953">
    <property type="component" value="Unassembled WGS sequence"/>
</dbReference>